<evidence type="ECO:0000313" key="3">
    <source>
        <dbReference type="EMBL" id="KAK4445847.1"/>
    </source>
</evidence>
<organism evidence="3 4">
    <name type="scientific">Podospora aff. communis PSN243</name>
    <dbReference type="NCBI Taxonomy" id="3040156"/>
    <lineage>
        <taxon>Eukaryota</taxon>
        <taxon>Fungi</taxon>
        <taxon>Dikarya</taxon>
        <taxon>Ascomycota</taxon>
        <taxon>Pezizomycotina</taxon>
        <taxon>Sordariomycetes</taxon>
        <taxon>Sordariomycetidae</taxon>
        <taxon>Sordariales</taxon>
        <taxon>Podosporaceae</taxon>
        <taxon>Podospora</taxon>
    </lineage>
</organism>
<evidence type="ECO:0000313" key="4">
    <source>
        <dbReference type="Proteomes" id="UP001321760"/>
    </source>
</evidence>
<reference evidence="3" key="2">
    <citation type="submission" date="2023-05" db="EMBL/GenBank/DDBJ databases">
        <authorList>
            <consortium name="Lawrence Berkeley National Laboratory"/>
            <person name="Steindorff A."/>
            <person name="Hensen N."/>
            <person name="Bonometti L."/>
            <person name="Westerberg I."/>
            <person name="Brannstrom I.O."/>
            <person name="Guillou S."/>
            <person name="Cros-Aarteil S."/>
            <person name="Calhoun S."/>
            <person name="Haridas S."/>
            <person name="Kuo A."/>
            <person name="Mondo S."/>
            <person name="Pangilinan J."/>
            <person name="Riley R."/>
            <person name="Labutti K."/>
            <person name="Andreopoulos B."/>
            <person name="Lipzen A."/>
            <person name="Chen C."/>
            <person name="Yanf M."/>
            <person name="Daum C."/>
            <person name="Ng V."/>
            <person name="Clum A."/>
            <person name="Ohm R."/>
            <person name="Martin F."/>
            <person name="Silar P."/>
            <person name="Natvig D."/>
            <person name="Lalanne C."/>
            <person name="Gautier V."/>
            <person name="Ament-Velasquez S.L."/>
            <person name="Kruys A."/>
            <person name="Hutchinson M.I."/>
            <person name="Powell A.J."/>
            <person name="Barry K."/>
            <person name="Miller A.N."/>
            <person name="Grigoriev I.V."/>
            <person name="Debuchy R."/>
            <person name="Gladieux P."/>
            <person name="Thoren M.H."/>
            <person name="Johannesson H."/>
        </authorList>
    </citation>
    <scope>NUCLEOTIDE SEQUENCE</scope>
    <source>
        <strain evidence="3">PSN243</strain>
    </source>
</reference>
<evidence type="ECO:0000256" key="1">
    <source>
        <dbReference type="SAM" id="MobiDB-lite"/>
    </source>
</evidence>
<protein>
    <submittedName>
        <fullName evidence="3">Uncharacterized protein</fullName>
    </submittedName>
</protein>
<gene>
    <name evidence="3" type="ORF">QBC34DRAFT_383763</name>
</gene>
<proteinExistence type="predicted"/>
<sequence>MVPAAEDTSPDAPNPDSNWKADLKSGLISASGILYITTILISTFMFLQYLRQRWPVFRKEMCLILTAPFVCLILGCLWPLAVLAVVCDWLCGADKSWCGIECAGVRRKMGVRCGGVRGRIGVRRWRRVGRKWGRGEDAEEGEAIVMVDREEDEEDRGEGVSVVVGNGYGKGN</sequence>
<keyword evidence="2" id="KW-1133">Transmembrane helix</keyword>
<feature type="transmembrane region" description="Helical" evidence="2">
    <location>
        <begin position="62"/>
        <end position="86"/>
    </location>
</feature>
<reference evidence="3" key="1">
    <citation type="journal article" date="2023" name="Mol. Phylogenet. Evol.">
        <title>Genome-scale phylogeny and comparative genomics of the fungal order Sordariales.</title>
        <authorList>
            <person name="Hensen N."/>
            <person name="Bonometti L."/>
            <person name="Westerberg I."/>
            <person name="Brannstrom I.O."/>
            <person name="Guillou S."/>
            <person name="Cros-Aarteil S."/>
            <person name="Calhoun S."/>
            <person name="Haridas S."/>
            <person name="Kuo A."/>
            <person name="Mondo S."/>
            <person name="Pangilinan J."/>
            <person name="Riley R."/>
            <person name="LaButti K."/>
            <person name="Andreopoulos B."/>
            <person name="Lipzen A."/>
            <person name="Chen C."/>
            <person name="Yan M."/>
            <person name="Daum C."/>
            <person name="Ng V."/>
            <person name="Clum A."/>
            <person name="Steindorff A."/>
            <person name="Ohm R.A."/>
            <person name="Martin F."/>
            <person name="Silar P."/>
            <person name="Natvig D.O."/>
            <person name="Lalanne C."/>
            <person name="Gautier V."/>
            <person name="Ament-Velasquez S.L."/>
            <person name="Kruys A."/>
            <person name="Hutchinson M.I."/>
            <person name="Powell A.J."/>
            <person name="Barry K."/>
            <person name="Miller A.N."/>
            <person name="Grigoriev I.V."/>
            <person name="Debuchy R."/>
            <person name="Gladieux P."/>
            <person name="Hiltunen Thoren M."/>
            <person name="Johannesson H."/>
        </authorList>
    </citation>
    <scope>NUCLEOTIDE SEQUENCE</scope>
    <source>
        <strain evidence="3">PSN243</strain>
    </source>
</reference>
<dbReference type="Proteomes" id="UP001321760">
    <property type="component" value="Unassembled WGS sequence"/>
</dbReference>
<feature type="transmembrane region" description="Helical" evidence="2">
    <location>
        <begin position="27"/>
        <end position="50"/>
    </location>
</feature>
<accession>A0AAV9GCF3</accession>
<feature type="region of interest" description="Disordered" evidence="1">
    <location>
        <begin position="150"/>
        <end position="172"/>
    </location>
</feature>
<keyword evidence="4" id="KW-1185">Reference proteome</keyword>
<comment type="caution">
    <text evidence="3">The sequence shown here is derived from an EMBL/GenBank/DDBJ whole genome shotgun (WGS) entry which is preliminary data.</text>
</comment>
<evidence type="ECO:0000256" key="2">
    <source>
        <dbReference type="SAM" id="Phobius"/>
    </source>
</evidence>
<name>A0AAV9GCF3_9PEZI</name>
<dbReference type="AlphaFoldDB" id="A0AAV9GCF3"/>
<keyword evidence="2" id="KW-0812">Transmembrane</keyword>
<keyword evidence="2" id="KW-0472">Membrane</keyword>
<dbReference type="EMBL" id="MU865961">
    <property type="protein sequence ID" value="KAK4445847.1"/>
    <property type="molecule type" value="Genomic_DNA"/>
</dbReference>